<comment type="caution">
    <text evidence="1">The sequence shown here is derived from an EMBL/GenBank/DDBJ whole genome shotgun (WGS) entry which is preliminary data.</text>
</comment>
<protein>
    <submittedName>
        <fullName evidence="1">Uncharacterized protein</fullName>
    </submittedName>
</protein>
<sequence length="85" mass="9739">MLIECAWNLQRHVPHWLFNPARHGAVCFQLSATELSHPENLFGVVSVLGDIHWKGKGPYYPQKRIIHFSKESLYDKDMSSDLCGS</sequence>
<reference evidence="1 2" key="1">
    <citation type="submission" date="2021-06" db="EMBL/GenBank/DDBJ databases">
        <title>Caerostris darwini draft genome.</title>
        <authorList>
            <person name="Kono N."/>
            <person name="Arakawa K."/>
        </authorList>
    </citation>
    <scope>NUCLEOTIDE SEQUENCE [LARGE SCALE GENOMIC DNA]</scope>
</reference>
<accession>A0AAV4PZB2</accession>
<keyword evidence="2" id="KW-1185">Reference proteome</keyword>
<name>A0AAV4PZB2_9ARAC</name>
<dbReference type="AlphaFoldDB" id="A0AAV4PZB2"/>
<evidence type="ECO:0000313" key="1">
    <source>
        <dbReference type="EMBL" id="GIY01277.1"/>
    </source>
</evidence>
<dbReference type="Proteomes" id="UP001054837">
    <property type="component" value="Unassembled WGS sequence"/>
</dbReference>
<gene>
    <name evidence="1" type="ORF">CDAR_213301</name>
</gene>
<proteinExistence type="predicted"/>
<organism evidence="1 2">
    <name type="scientific">Caerostris darwini</name>
    <dbReference type="NCBI Taxonomy" id="1538125"/>
    <lineage>
        <taxon>Eukaryota</taxon>
        <taxon>Metazoa</taxon>
        <taxon>Ecdysozoa</taxon>
        <taxon>Arthropoda</taxon>
        <taxon>Chelicerata</taxon>
        <taxon>Arachnida</taxon>
        <taxon>Araneae</taxon>
        <taxon>Araneomorphae</taxon>
        <taxon>Entelegynae</taxon>
        <taxon>Araneoidea</taxon>
        <taxon>Araneidae</taxon>
        <taxon>Caerostris</taxon>
    </lineage>
</organism>
<evidence type="ECO:0000313" key="2">
    <source>
        <dbReference type="Proteomes" id="UP001054837"/>
    </source>
</evidence>
<dbReference type="EMBL" id="BPLQ01003552">
    <property type="protein sequence ID" value="GIY01277.1"/>
    <property type="molecule type" value="Genomic_DNA"/>
</dbReference>